<feature type="region of interest" description="Disordered" evidence="1">
    <location>
        <begin position="123"/>
        <end position="160"/>
    </location>
</feature>
<dbReference type="OrthoDB" id="2159386at2759"/>
<dbReference type="InterPro" id="IPR044926">
    <property type="entry name" value="RGS_subdomain_2"/>
</dbReference>
<feature type="domain" description="RGS" evidence="2">
    <location>
        <begin position="364"/>
        <end position="442"/>
    </location>
</feature>
<sequence length="478" mass="55855">MFFKEFWRYKHNYRSYFKAKSINNTEETLNDEKTQIQSRNSYFDSQNISLKNPKFFSIRKLFKSTESTLNNSKKPDMANSSYTEMPKEIQPCAYFSVNMPRDTYIMSIDNASVADNVSIKKNEINSNDNSRKGDFVDEEFSQKGRKKDVDYEGSTKEDVESIKNLPNEKNLKTNSVMDSYDSNLSECSRTLPKLAIKRENSSNDQKNVIRALRIIEEDNYATTSNPDYHIDDYDRYSKNHGNSICNGSFDNHYEEFPMKRRLLENLNCNNINSKSDRTLSKIDKHVYSNNDVKMLSANSMAINRTMCNVNQVDCTENHTDGNIIKTSTLKRESQSYSSPMDFIETKIMLDSDRFKNIGYEKNIYDKKQANIKLHNYAQEIFDKYLCPGSAYELNISNKTVKKISDAMSNTKSDQLFSENIFNQAYIEVLRNLYLTSFQKFLNYDKRKINNNNSNSLKKDSQSQVYSDDDDYNYKDFDF</sequence>
<accession>A0A1Y1V8Q3</accession>
<dbReference type="InterPro" id="IPR016137">
    <property type="entry name" value="RGS"/>
</dbReference>
<dbReference type="Gene3D" id="1.10.167.10">
    <property type="entry name" value="Regulator of G-protein Signalling 4, domain 2"/>
    <property type="match status" value="1"/>
</dbReference>
<evidence type="ECO:0000313" key="3">
    <source>
        <dbReference type="EMBL" id="ORX49294.1"/>
    </source>
</evidence>
<evidence type="ECO:0000256" key="1">
    <source>
        <dbReference type="SAM" id="MobiDB-lite"/>
    </source>
</evidence>
<reference evidence="3 4" key="1">
    <citation type="submission" date="2016-08" db="EMBL/GenBank/DDBJ databases">
        <title>Genomes of anaerobic fungi encode conserved fungal cellulosomes for biomass hydrolysis.</title>
        <authorList>
            <consortium name="DOE Joint Genome Institute"/>
            <person name="Haitjema C.H."/>
            <person name="Gilmore S.P."/>
            <person name="Henske J.K."/>
            <person name="Solomon K.V."/>
            <person name="De Groot R."/>
            <person name="Kuo A."/>
            <person name="Mondo S.J."/>
            <person name="Salamov A.A."/>
            <person name="Labutti K."/>
            <person name="Zhao Z."/>
            <person name="Chiniquy J."/>
            <person name="Barry K."/>
            <person name="Brewer H.M."/>
            <person name="Purvine S.O."/>
            <person name="Wright A.T."/>
            <person name="Boxma B."/>
            <person name="Van Alen T."/>
            <person name="Hackstein J.H."/>
            <person name="Baker S.E."/>
            <person name="Grigoriev I.V."/>
            <person name="O'Malley M.A."/>
        </authorList>
    </citation>
    <scope>NUCLEOTIDE SEQUENCE [LARGE SCALE GENOMIC DNA]</scope>
    <source>
        <strain evidence="4">finn</strain>
    </source>
</reference>
<comment type="caution">
    <text evidence="3">The sequence shown here is derived from an EMBL/GenBank/DDBJ whole genome shotgun (WGS) entry which is preliminary data.</text>
</comment>
<proteinExistence type="predicted"/>
<organism evidence="3 4">
    <name type="scientific">Piromyces finnis</name>
    <dbReference type="NCBI Taxonomy" id="1754191"/>
    <lineage>
        <taxon>Eukaryota</taxon>
        <taxon>Fungi</taxon>
        <taxon>Fungi incertae sedis</taxon>
        <taxon>Chytridiomycota</taxon>
        <taxon>Chytridiomycota incertae sedis</taxon>
        <taxon>Neocallimastigomycetes</taxon>
        <taxon>Neocallimastigales</taxon>
        <taxon>Neocallimastigaceae</taxon>
        <taxon>Piromyces</taxon>
    </lineage>
</organism>
<feature type="non-terminal residue" evidence="3">
    <location>
        <position position="1"/>
    </location>
</feature>
<dbReference type="InterPro" id="IPR036305">
    <property type="entry name" value="RGS_sf"/>
</dbReference>
<feature type="region of interest" description="Disordered" evidence="1">
    <location>
        <begin position="451"/>
        <end position="478"/>
    </location>
</feature>
<reference evidence="3 4" key="2">
    <citation type="submission" date="2016-08" db="EMBL/GenBank/DDBJ databases">
        <title>Pervasive Adenine N6-methylation of Active Genes in Fungi.</title>
        <authorList>
            <consortium name="DOE Joint Genome Institute"/>
            <person name="Mondo S.J."/>
            <person name="Dannebaum R.O."/>
            <person name="Kuo R.C."/>
            <person name="Labutti K."/>
            <person name="Haridas S."/>
            <person name="Kuo A."/>
            <person name="Salamov A."/>
            <person name="Ahrendt S.R."/>
            <person name="Lipzen A."/>
            <person name="Sullivan W."/>
            <person name="Andreopoulos W.B."/>
            <person name="Clum A."/>
            <person name="Lindquist E."/>
            <person name="Daum C."/>
            <person name="Ramamoorthy G.K."/>
            <person name="Gryganskyi A."/>
            <person name="Culley D."/>
            <person name="Magnuson J.K."/>
            <person name="James T.Y."/>
            <person name="O'Malley M.A."/>
            <person name="Stajich J.E."/>
            <person name="Spatafora J.W."/>
            <person name="Visel A."/>
            <person name="Grigoriev I.V."/>
        </authorList>
    </citation>
    <scope>NUCLEOTIDE SEQUENCE [LARGE SCALE GENOMIC DNA]</scope>
    <source>
        <strain evidence="4">finn</strain>
    </source>
</reference>
<dbReference type="AlphaFoldDB" id="A0A1Y1V8Q3"/>
<dbReference type="STRING" id="1754191.A0A1Y1V8Q3"/>
<evidence type="ECO:0000313" key="4">
    <source>
        <dbReference type="Proteomes" id="UP000193719"/>
    </source>
</evidence>
<dbReference type="SUPFAM" id="SSF48097">
    <property type="entry name" value="Regulator of G-protein signaling, RGS"/>
    <property type="match status" value="1"/>
</dbReference>
<dbReference type="PROSITE" id="PS50132">
    <property type="entry name" value="RGS"/>
    <property type="match status" value="1"/>
</dbReference>
<feature type="compositionally biased region" description="Basic and acidic residues" evidence="1">
    <location>
        <begin position="123"/>
        <end position="135"/>
    </location>
</feature>
<evidence type="ECO:0000259" key="2">
    <source>
        <dbReference type="PROSITE" id="PS50132"/>
    </source>
</evidence>
<dbReference type="EMBL" id="MCFH01000024">
    <property type="protein sequence ID" value="ORX49294.1"/>
    <property type="molecule type" value="Genomic_DNA"/>
</dbReference>
<protein>
    <recommendedName>
        <fullName evidence="2">RGS domain-containing protein</fullName>
    </recommendedName>
</protein>
<gene>
    <name evidence="3" type="ORF">BCR36DRAFT_412814</name>
</gene>
<feature type="compositionally biased region" description="Basic and acidic residues" evidence="1">
    <location>
        <begin position="147"/>
        <end position="160"/>
    </location>
</feature>
<dbReference type="Proteomes" id="UP000193719">
    <property type="component" value="Unassembled WGS sequence"/>
</dbReference>
<dbReference type="Pfam" id="PF00615">
    <property type="entry name" value="RGS"/>
    <property type="match status" value="1"/>
</dbReference>
<feature type="compositionally biased region" description="Low complexity" evidence="1">
    <location>
        <begin position="451"/>
        <end position="465"/>
    </location>
</feature>
<name>A0A1Y1V8Q3_9FUNG</name>
<keyword evidence="4" id="KW-1185">Reference proteome</keyword>